<dbReference type="InterPro" id="IPR032859">
    <property type="entry name" value="KH_dom-like"/>
</dbReference>
<evidence type="ECO:0008006" key="4">
    <source>
        <dbReference type="Google" id="ProtNLM"/>
    </source>
</evidence>
<dbReference type="EMBL" id="BARS01040914">
    <property type="protein sequence ID" value="GAG40540.1"/>
    <property type="molecule type" value="Genomic_DNA"/>
</dbReference>
<dbReference type="Gene3D" id="3.40.50.300">
    <property type="entry name" value="P-loop containing nucleotide triphosphate hydrolases"/>
    <property type="match status" value="1"/>
</dbReference>
<dbReference type="PANTHER" id="PTHR43834">
    <property type="entry name" value="GTPASE DER"/>
    <property type="match status" value="1"/>
</dbReference>
<name>X0XBV0_9ZZZZ</name>
<feature type="domain" description="Tr-type G" evidence="1">
    <location>
        <begin position="6"/>
        <end position="131"/>
    </location>
</feature>
<evidence type="ECO:0000313" key="3">
    <source>
        <dbReference type="EMBL" id="GAG40540.1"/>
    </source>
</evidence>
<dbReference type="PANTHER" id="PTHR43834:SF6">
    <property type="entry name" value="GTPASE DER"/>
    <property type="match status" value="1"/>
</dbReference>
<evidence type="ECO:0000259" key="2">
    <source>
        <dbReference type="Pfam" id="PF14714"/>
    </source>
</evidence>
<dbReference type="GO" id="GO:0005525">
    <property type="term" value="F:GTP binding"/>
    <property type="evidence" value="ECO:0007669"/>
    <property type="project" value="InterPro"/>
</dbReference>
<dbReference type="SUPFAM" id="SSF52540">
    <property type="entry name" value="P-loop containing nucleoside triphosphate hydrolases"/>
    <property type="match status" value="1"/>
</dbReference>
<dbReference type="Pfam" id="PF14714">
    <property type="entry name" value="KH_dom-like"/>
    <property type="match status" value="1"/>
</dbReference>
<feature type="domain" description="GTPase Der C-terminal KH-domain-like" evidence="2">
    <location>
        <begin position="141"/>
        <end position="216"/>
    </location>
</feature>
<accession>X0XBV0</accession>
<dbReference type="GO" id="GO:0003924">
    <property type="term" value="F:GTPase activity"/>
    <property type="evidence" value="ECO:0007669"/>
    <property type="project" value="InterPro"/>
</dbReference>
<dbReference type="Pfam" id="PF00009">
    <property type="entry name" value="GTP_EFTU"/>
    <property type="match status" value="1"/>
</dbReference>
<organism evidence="3">
    <name type="scientific">marine sediment metagenome</name>
    <dbReference type="NCBI Taxonomy" id="412755"/>
    <lineage>
        <taxon>unclassified sequences</taxon>
        <taxon>metagenomes</taxon>
        <taxon>ecological metagenomes</taxon>
    </lineage>
</organism>
<sequence length="218" mass="24819">SIDTPFDYNGKKYILIDTAGIRHKTKVKSSADFYGSVRSKEAIERCDIAVILLDGNDGLREDDEKTVDLVLKNFKALIIAVNKWDLVKGLEMSKYEDMLVEKMKMLRNFPIIFISSKTGRNVRDSLGLAGFVYKNFTRVIPAQELAETLKMLNASVEIAAKRLKFKSLTQVQGAMPPGFIFYVNNPRLLSDNLKRYVENFMRKAHDFKGVPIAIKFNK</sequence>
<protein>
    <recommendedName>
        <fullName evidence="4">EngA-type G domain-containing protein</fullName>
    </recommendedName>
</protein>
<evidence type="ECO:0000259" key="1">
    <source>
        <dbReference type="Pfam" id="PF00009"/>
    </source>
</evidence>
<gene>
    <name evidence="3" type="ORF">S01H1_62303</name>
</gene>
<proteinExistence type="predicted"/>
<dbReference type="InterPro" id="IPR027417">
    <property type="entry name" value="P-loop_NTPase"/>
</dbReference>
<dbReference type="Gene3D" id="3.30.300.20">
    <property type="match status" value="1"/>
</dbReference>
<feature type="non-terminal residue" evidence="3">
    <location>
        <position position="1"/>
    </location>
</feature>
<dbReference type="InterPro" id="IPR000795">
    <property type="entry name" value="T_Tr_GTP-bd_dom"/>
</dbReference>
<dbReference type="NCBIfam" id="TIGR00231">
    <property type="entry name" value="small_GTP"/>
    <property type="match status" value="1"/>
</dbReference>
<dbReference type="AlphaFoldDB" id="X0XBV0"/>
<dbReference type="GO" id="GO:0043022">
    <property type="term" value="F:ribosome binding"/>
    <property type="evidence" value="ECO:0007669"/>
    <property type="project" value="TreeGrafter"/>
</dbReference>
<reference evidence="3" key="1">
    <citation type="journal article" date="2014" name="Front. Microbiol.">
        <title>High frequency of phylogenetically diverse reductive dehalogenase-homologous genes in deep subseafloor sedimentary metagenomes.</title>
        <authorList>
            <person name="Kawai M."/>
            <person name="Futagami T."/>
            <person name="Toyoda A."/>
            <person name="Takaki Y."/>
            <person name="Nishi S."/>
            <person name="Hori S."/>
            <person name="Arai W."/>
            <person name="Tsubouchi T."/>
            <person name="Morono Y."/>
            <person name="Uchiyama I."/>
            <person name="Ito T."/>
            <person name="Fujiyama A."/>
            <person name="Inagaki F."/>
            <person name="Takami H."/>
        </authorList>
    </citation>
    <scope>NUCLEOTIDE SEQUENCE</scope>
    <source>
        <strain evidence="3">Expedition CK06-06</strain>
    </source>
</reference>
<dbReference type="InterPro" id="IPR005225">
    <property type="entry name" value="Small_GTP-bd"/>
</dbReference>
<comment type="caution">
    <text evidence="3">The sequence shown here is derived from an EMBL/GenBank/DDBJ whole genome shotgun (WGS) entry which is preliminary data.</text>
</comment>
<dbReference type="InterPro" id="IPR015946">
    <property type="entry name" value="KH_dom-like_a/b"/>
</dbReference>